<evidence type="ECO:0000259" key="6">
    <source>
        <dbReference type="Pfam" id="PF21157"/>
    </source>
</evidence>
<name>A0A261VYA3_9BORD</name>
<dbReference type="SUPFAM" id="SSF57716">
    <property type="entry name" value="Glucocorticoid receptor-like (DNA-binding domain)"/>
    <property type="match status" value="1"/>
</dbReference>
<dbReference type="Proteomes" id="UP000215633">
    <property type="component" value="Unassembled WGS sequence"/>
</dbReference>
<feature type="zinc finger region" description="dksA C4-type" evidence="4">
    <location>
        <begin position="114"/>
        <end position="138"/>
    </location>
</feature>
<organism evidence="7 8">
    <name type="scientific">Bordetella genomosp. 2</name>
    <dbReference type="NCBI Taxonomy" id="1983456"/>
    <lineage>
        <taxon>Bacteria</taxon>
        <taxon>Pseudomonadati</taxon>
        <taxon>Pseudomonadota</taxon>
        <taxon>Betaproteobacteria</taxon>
        <taxon>Burkholderiales</taxon>
        <taxon>Alcaligenaceae</taxon>
        <taxon>Bordetella</taxon>
    </lineage>
</organism>
<evidence type="ECO:0000259" key="5">
    <source>
        <dbReference type="Pfam" id="PF01258"/>
    </source>
</evidence>
<dbReference type="PROSITE" id="PS51128">
    <property type="entry name" value="ZF_DKSA_2"/>
    <property type="match status" value="1"/>
</dbReference>
<dbReference type="Gene3D" id="1.20.120.910">
    <property type="entry name" value="DksA, coiled-coil domain"/>
    <property type="match status" value="1"/>
</dbReference>
<dbReference type="PANTHER" id="PTHR33823:SF2">
    <property type="entry name" value="RNA POLYMERASE-BINDING TRANSCRIPTION FACTOR DKSA"/>
    <property type="match status" value="1"/>
</dbReference>
<dbReference type="EMBL" id="NEVT01000003">
    <property type="protein sequence ID" value="OZI79096.1"/>
    <property type="molecule type" value="Genomic_DNA"/>
</dbReference>
<reference evidence="8" key="1">
    <citation type="submission" date="2017-05" db="EMBL/GenBank/DDBJ databases">
        <title>Complete and WGS of Bordetella genogroups.</title>
        <authorList>
            <person name="Spilker T."/>
            <person name="Lipuma J."/>
        </authorList>
    </citation>
    <scope>NUCLEOTIDE SEQUENCE [LARGE SCALE GENOMIC DNA]</scope>
    <source>
        <strain evidence="8">AU8256</strain>
    </source>
</reference>
<dbReference type="Pfam" id="PF01258">
    <property type="entry name" value="zf-dskA_traR"/>
    <property type="match status" value="1"/>
</dbReference>
<dbReference type="Pfam" id="PF21157">
    <property type="entry name" value="DksA_N"/>
    <property type="match status" value="1"/>
</dbReference>
<dbReference type="InterPro" id="IPR037187">
    <property type="entry name" value="DnaK_N"/>
</dbReference>
<evidence type="ECO:0000256" key="1">
    <source>
        <dbReference type="ARBA" id="ARBA00022723"/>
    </source>
</evidence>
<evidence type="ECO:0000256" key="3">
    <source>
        <dbReference type="ARBA" id="ARBA00022833"/>
    </source>
</evidence>
<keyword evidence="8" id="KW-1185">Reference proteome</keyword>
<dbReference type="GO" id="GO:0008270">
    <property type="term" value="F:zinc ion binding"/>
    <property type="evidence" value="ECO:0007669"/>
    <property type="project" value="UniProtKB-KW"/>
</dbReference>
<comment type="caution">
    <text evidence="7">The sequence shown here is derived from an EMBL/GenBank/DDBJ whole genome shotgun (WGS) entry which is preliminary data.</text>
</comment>
<keyword evidence="1" id="KW-0479">Metal-binding</keyword>
<accession>A0A261VYA3</accession>
<evidence type="ECO:0000256" key="4">
    <source>
        <dbReference type="PROSITE-ProRule" id="PRU00510"/>
    </source>
</evidence>
<sequence>MKIPSAKFASALAAADRPMTLAALLKAPKSDYMSDRQLQFFHARLVESRGELLASAYDTQSRLKEDEAHADPADVASIEEELTLELRLRDREFKQLRKIDRALERIRDGSYGWCRDSGEPIGLGRLLARPTAELCIEAQERHEQAESGLARSRQT</sequence>
<dbReference type="NCBIfam" id="TIGR02420">
    <property type="entry name" value="dksA"/>
    <property type="match status" value="1"/>
</dbReference>
<feature type="domain" description="DnaK suppressor protein DksA N-terminal" evidence="6">
    <location>
        <begin position="37"/>
        <end position="106"/>
    </location>
</feature>
<dbReference type="InterPro" id="IPR012784">
    <property type="entry name" value="DksA_RNA_pol-bd"/>
</dbReference>
<dbReference type="SUPFAM" id="SSF109635">
    <property type="entry name" value="DnaK suppressor protein DksA, alpha-hairpin domain"/>
    <property type="match status" value="1"/>
</dbReference>
<evidence type="ECO:0000313" key="7">
    <source>
        <dbReference type="EMBL" id="OZI79096.1"/>
    </source>
</evidence>
<gene>
    <name evidence="7" type="ORF">CAL24_03920</name>
</gene>
<keyword evidence="2" id="KW-0863">Zinc-finger</keyword>
<dbReference type="AlphaFoldDB" id="A0A261VYA3"/>
<keyword evidence="3" id="KW-0862">Zinc</keyword>
<dbReference type="InterPro" id="IPR000962">
    <property type="entry name" value="Znf_DskA_TraR"/>
</dbReference>
<protein>
    <submittedName>
        <fullName evidence="7">RNA polymerase-binding protein DksA</fullName>
    </submittedName>
</protein>
<dbReference type="InterPro" id="IPR048489">
    <property type="entry name" value="DksA_N"/>
</dbReference>
<dbReference type="PANTHER" id="PTHR33823">
    <property type="entry name" value="RNA POLYMERASE-BINDING TRANSCRIPTION FACTOR DKSA-RELATED"/>
    <property type="match status" value="1"/>
</dbReference>
<dbReference type="RefSeq" id="WP_170947021.1">
    <property type="nucleotide sequence ID" value="NZ_NEVT01000003.1"/>
</dbReference>
<proteinExistence type="predicted"/>
<feature type="domain" description="Zinc finger DksA/TraR C4-type" evidence="5">
    <location>
        <begin position="109"/>
        <end position="144"/>
    </location>
</feature>
<evidence type="ECO:0000313" key="8">
    <source>
        <dbReference type="Proteomes" id="UP000215633"/>
    </source>
</evidence>
<evidence type="ECO:0000256" key="2">
    <source>
        <dbReference type="ARBA" id="ARBA00022771"/>
    </source>
</evidence>